<dbReference type="Pfam" id="PF17762">
    <property type="entry name" value="HTH_ParB"/>
    <property type="match status" value="1"/>
</dbReference>
<dbReference type="PANTHER" id="PTHR33375:SF1">
    <property type="entry name" value="CHROMOSOME-PARTITIONING PROTEIN PARB-RELATED"/>
    <property type="match status" value="1"/>
</dbReference>
<proteinExistence type="inferred from homology"/>
<protein>
    <submittedName>
        <fullName evidence="4">Nucleoid occlusion protein</fullName>
    </submittedName>
</protein>
<dbReference type="InterPro" id="IPR050336">
    <property type="entry name" value="Chromosome_partition/occlusion"/>
</dbReference>
<keyword evidence="2" id="KW-0159">Chromosome partition</keyword>
<name>A0ABM9CFU9_9BACL</name>
<dbReference type="EMBL" id="CAKMMF010000021">
    <property type="protein sequence ID" value="CAH1213064.1"/>
    <property type="molecule type" value="Genomic_DNA"/>
</dbReference>
<dbReference type="SUPFAM" id="SSF109709">
    <property type="entry name" value="KorB DNA-binding domain-like"/>
    <property type="match status" value="1"/>
</dbReference>
<dbReference type="NCBIfam" id="TIGR00180">
    <property type="entry name" value="parB_part"/>
    <property type="match status" value="1"/>
</dbReference>
<organism evidence="4 5">
    <name type="scientific">Paenibacillus plantiphilus</name>
    <dbReference type="NCBI Taxonomy" id="2905650"/>
    <lineage>
        <taxon>Bacteria</taxon>
        <taxon>Bacillati</taxon>
        <taxon>Bacillota</taxon>
        <taxon>Bacilli</taxon>
        <taxon>Bacillales</taxon>
        <taxon>Paenibacillaceae</taxon>
        <taxon>Paenibacillus</taxon>
    </lineage>
</organism>
<evidence type="ECO:0000259" key="3">
    <source>
        <dbReference type="SMART" id="SM00470"/>
    </source>
</evidence>
<dbReference type="Gene3D" id="1.10.10.2830">
    <property type="match status" value="1"/>
</dbReference>
<dbReference type="Gene3D" id="3.90.1530.30">
    <property type="match status" value="1"/>
</dbReference>
<dbReference type="CDD" id="cd16407">
    <property type="entry name" value="ParB_N_like"/>
    <property type="match status" value="1"/>
</dbReference>
<dbReference type="InterPro" id="IPR036086">
    <property type="entry name" value="ParB/Sulfiredoxin_sf"/>
</dbReference>
<dbReference type="PANTHER" id="PTHR33375">
    <property type="entry name" value="CHROMOSOME-PARTITIONING PROTEIN PARB-RELATED"/>
    <property type="match status" value="1"/>
</dbReference>
<dbReference type="InterPro" id="IPR041468">
    <property type="entry name" value="HTH_ParB/Spo0J"/>
</dbReference>
<keyword evidence="5" id="KW-1185">Reference proteome</keyword>
<evidence type="ECO:0000256" key="1">
    <source>
        <dbReference type="ARBA" id="ARBA00006295"/>
    </source>
</evidence>
<feature type="domain" description="ParB-like N-terminal" evidence="3">
    <location>
        <begin position="35"/>
        <end position="125"/>
    </location>
</feature>
<gene>
    <name evidence="4" type="primary">noc_2</name>
    <name evidence="4" type="ORF">PAECIP111893_03623</name>
</gene>
<evidence type="ECO:0000313" key="5">
    <source>
        <dbReference type="Proteomes" id="UP000838686"/>
    </source>
</evidence>
<dbReference type="InterPro" id="IPR003115">
    <property type="entry name" value="ParB_N"/>
</dbReference>
<dbReference type="InterPro" id="IPR004437">
    <property type="entry name" value="ParB/RepB/Spo0J"/>
</dbReference>
<comment type="caution">
    <text evidence="4">The sequence shown here is derived from an EMBL/GenBank/DDBJ whole genome shotgun (WGS) entry which is preliminary data.</text>
</comment>
<dbReference type="SUPFAM" id="SSF110849">
    <property type="entry name" value="ParB/Sulfiredoxin"/>
    <property type="match status" value="1"/>
</dbReference>
<accession>A0ABM9CFU9</accession>
<dbReference type="RefSeq" id="WP_236343997.1">
    <property type="nucleotide sequence ID" value="NZ_CAKMMF010000021.1"/>
</dbReference>
<dbReference type="Pfam" id="PF02195">
    <property type="entry name" value="ParB_N"/>
    <property type="match status" value="1"/>
</dbReference>
<evidence type="ECO:0000256" key="2">
    <source>
        <dbReference type="ARBA" id="ARBA00022829"/>
    </source>
</evidence>
<sequence>MAAKEDRRASIKLTTVDDLFTTEETRNAVQKEQIKDIPLAEISDFLDHPFKVKADDAMLEMVESVKQYGVLVPVLVRPKTDGGYEMVAGHRRKKASEMAGVESIPYLIRDLDDDQATIIMVDSNLQREHVAPSEKAFAYRMKLDAMKRQGQRSDLTSAQVGRKLGGKESRELLAEQVGESKNQISRYIRLTELLPPILEMVDNKDMAFSPAVEISYLAEKEQQALLETMQAEECTPSLAQAQRMKKLSQDGKLNGDVIFGILTEEKPNQKEKLTIRNERVDKFFPQDFTAQEKEDLLVQLLENWYRRKQREREHAHVGITASNVQFLCFGDITEHAAMPGGYVQLMLVMHGCEFRA</sequence>
<dbReference type="SMART" id="SM00470">
    <property type="entry name" value="ParB"/>
    <property type="match status" value="1"/>
</dbReference>
<comment type="similarity">
    <text evidence="1">Belongs to the ParB family.</text>
</comment>
<evidence type="ECO:0000313" key="4">
    <source>
        <dbReference type="EMBL" id="CAH1213064.1"/>
    </source>
</evidence>
<reference evidence="4" key="1">
    <citation type="submission" date="2022-01" db="EMBL/GenBank/DDBJ databases">
        <authorList>
            <person name="Criscuolo A."/>
        </authorList>
    </citation>
    <scope>NUCLEOTIDE SEQUENCE</scope>
    <source>
        <strain evidence="4">CIP111893</strain>
    </source>
</reference>
<dbReference type="Proteomes" id="UP000838686">
    <property type="component" value="Unassembled WGS sequence"/>
</dbReference>